<dbReference type="AlphaFoldDB" id="A0A2S0NES3"/>
<dbReference type="PROSITE" id="PS50893">
    <property type="entry name" value="ABC_TRANSPORTER_2"/>
    <property type="match status" value="1"/>
</dbReference>
<dbReference type="Proteomes" id="UP000237889">
    <property type="component" value="Chromosome"/>
</dbReference>
<organism evidence="7 8">
    <name type="scientific">Phreatobacter cathodiphilus</name>
    <dbReference type="NCBI Taxonomy" id="1868589"/>
    <lineage>
        <taxon>Bacteria</taxon>
        <taxon>Pseudomonadati</taxon>
        <taxon>Pseudomonadota</taxon>
        <taxon>Alphaproteobacteria</taxon>
        <taxon>Hyphomicrobiales</taxon>
        <taxon>Phreatobacteraceae</taxon>
        <taxon>Phreatobacter</taxon>
    </lineage>
</organism>
<evidence type="ECO:0000256" key="2">
    <source>
        <dbReference type="ARBA" id="ARBA00022448"/>
    </source>
</evidence>
<evidence type="ECO:0000256" key="5">
    <source>
        <dbReference type="SAM" id="MobiDB-lite"/>
    </source>
</evidence>
<dbReference type="GO" id="GO:0016887">
    <property type="term" value="F:ATP hydrolysis activity"/>
    <property type="evidence" value="ECO:0007669"/>
    <property type="project" value="InterPro"/>
</dbReference>
<dbReference type="KEGG" id="phr:C6569_17175"/>
<accession>A0A2S0NES3</accession>
<sequence length="301" mass="32921">MTLASPAAVPRDDEEAAAQKSGTSPLVSHARPFIAFEKVSVRFGKGDKKVQALSETSLSVREGDFVALVGPSGCGKSTLLKLVGDLLKPSTGHVFVGGRELGATPIRIGMAYQNPTLLPWLSIRDNVMLPLKIVPPFRSAFRAKRKGEFRDRADALLAQVGLAGFGDKYPWQLSGGMMQRANLCRALVHEPDLLLLDEPFGALDQFTREELWQIMQELWMAKKTTVLLVTHDLREAAFLANRICVMSARPGRILDDSTVAFARPRTIDMTYEPDFVALNQQLRSLIVEARGGTGIVQAGGH</sequence>
<keyword evidence="8" id="KW-1185">Reference proteome</keyword>
<gene>
    <name evidence="7" type="ORF">C6569_17175</name>
</gene>
<dbReference type="InterPro" id="IPR027417">
    <property type="entry name" value="P-loop_NTPase"/>
</dbReference>
<dbReference type="SMART" id="SM00382">
    <property type="entry name" value="AAA"/>
    <property type="match status" value="1"/>
</dbReference>
<dbReference type="OrthoDB" id="9807242at2"/>
<dbReference type="PANTHER" id="PTHR42788:SF13">
    <property type="entry name" value="ALIPHATIC SULFONATES IMPORT ATP-BINDING PROTEIN SSUB"/>
    <property type="match status" value="1"/>
</dbReference>
<protein>
    <submittedName>
        <fullName evidence="7">Nitrate ABC transporter ATP-binding protein</fullName>
    </submittedName>
</protein>
<dbReference type="RefSeq" id="WP_106750022.1">
    <property type="nucleotide sequence ID" value="NZ_CP027668.1"/>
</dbReference>
<dbReference type="EMBL" id="CP027668">
    <property type="protein sequence ID" value="AVO46652.1"/>
    <property type="molecule type" value="Genomic_DNA"/>
</dbReference>
<dbReference type="SUPFAM" id="SSF52540">
    <property type="entry name" value="P-loop containing nucleoside triphosphate hydrolases"/>
    <property type="match status" value="1"/>
</dbReference>
<dbReference type="PROSITE" id="PS00211">
    <property type="entry name" value="ABC_TRANSPORTER_1"/>
    <property type="match status" value="1"/>
</dbReference>
<evidence type="ECO:0000256" key="3">
    <source>
        <dbReference type="ARBA" id="ARBA00022741"/>
    </source>
</evidence>
<dbReference type="Pfam" id="PF00005">
    <property type="entry name" value="ABC_tran"/>
    <property type="match status" value="1"/>
</dbReference>
<reference evidence="7 8" key="1">
    <citation type="submission" date="2018-03" db="EMBL/GenBank/DDBJ databases">
        <title>Genome sequencing of Phreatobacter sp.</title>
        <authorList>
            <person name="Kim S.-J."/>
            <person name="Heo J."/>
            <person name="Kwon S.-W."/>
        </authorList>
    </citation>
    <scope>NUCLEOTIDE SEQUENCE [LARGE SCALE GENOMIC DNA]</scope>
    <source>
        <strain evidence="7 8">S-12</strain>
    </source>
</reference>
<dbReference type="InterPro" id="IPR050166">
    <property type="entry name" value="ABC_transporter_ATP-bind"/>
</dbReference>
<keyword evidence="4 7" id="KW-0067">ATP-binding</keyword>
<evidence type="ECO:0000259" key="6">
    <source>
        <dbReference type="PROSITE" id="PS50893"/>
    </source>
</evidence>
<feature type="region of interest" description="Disordered" evidence="5">
    <location>
        <begin position="1"/>
        <end position="24"/>
    </location>
</feature>
<dbReference type="InterPro" id="IPR017871">
    <property type="entry name" value="ABC_transporter-like_CS"/>
</dbReference>
<name>A0A2S0NES3_9HYPH</name>
<evidence type="ECO:0000256" key="4">
    <source>
        <dbReference type="ARBA" id="ARBA00022840"/>
    </source>
</evidence>
<evidence type="ECO:0000313" key="7">
    <source>
        <dbReference type="EMBL" id="AVO46652.1"/>
    </source>
</evidence>
<dbReference type="Gene3D" id="3.40.50.300">
    <property type="entry name" value="P-loop containing nucleotide triphosphate hydrolases"/>
    <property type="match status" value="1"/>
</dbReference>
<evidence type="ECO:0000313" key="8">
    <source>
        <dbReference type="Proteomes" id="UP000237889"/>
    </source>
</evidence>
<proteinExistence type="inferred from homology"/>
<dbReference type="CDD" id="cd03293">
    <property type="entry name" value="ABC_NrtD_SsuB_transporters"/>
    <property type="match status" value="1"/>
</dbReference>
<keyword evidence="3" id="KW-0547">Nucleotide-binding</keyword>
<dbReference type="InterPro" id="IPR003439">
    <property type="entry name" value="ABC_transporter-like_ATP-bd"/>
</dbReference>
<comment type="similarity">
    <text evidence="1">Belongs to the ABC transporter superfamily.</text>
</comment>
<evidence type="ECO:0000256" key="1">
    <source>
        <dbReference type="ARBA" id="ARBA00005417"/>
    </source>
</evidence>
<dbReference type="InterPro" id="IPR003593">
    <property type="entry name" value="AAA+_ATPase"/>
</dbReference>
<dbReference type="PANTHER" id="PTHR42788">
    <property type="entry name" value="TAURINE IMPORT ATP-BINDING PROTEIN-RELATED"/>
    <property type="match status" value="1"/>
</dbReference>
<keyword evidence="2" id="KW-0813">Transport</keyword>
<dbReference type="GO" id="GO:0005524">
    <property type="term" value="F:ATP binding"/>
    <property type="evidence" value="ECO:0007669"/>
    <property type="project" value="UniProtKB-KW"/>
</dbReference>
<feature type="domain" description="ABC transporter" evidence="6">
    <location>
        <begin position="34"/>
        <end position="273"/>
    </location>
</feature>